<dbReference type="AlphaFoldDB" id="A0A9W8J3B8"/>
<protein>
    <submittedName>
        <fullName evidence="1">Uncharacterized protein</fullName>
    </submittedName>
</protein>
<sequence>MGFARLTPVKYADVEVLDTTAIADELGLEFPKKFHVLRGIYMVEWHRDKGLRLGAGKAHGITKNAQFTLYQSTEALLGGSKPLGQTKERRIHLLYTLLLPLHEMSRDFPASCIAIQTESGDREGLRVHAPAEILHLPLFKRIASSFSGKGSNDPCRIELVDKAKAQLEIVPAGGSQVTFNVLDRFSTNCGFTHLPHVIDLYDGTLSRILRSAAHYYFQLDFHISNNLSQYVKVEFFPLKEQYDQDNGVVLMPGGDDMYREGMVEVEVDEEMKYGMNIDISRLAGDWHLACFYFDHANLSISE</sequence>
<evidence type="ECO:0000313" key="1">
    <source>
        <dbReference type="EMBL" id="KAJ2925108.1"/>
    </source>
</evidence>
<proteinExistence type="predicted"/>
<dbReference type="Proteomes" id="UP001140091">
    <property type="component" value="Unassembled WGS sequence"/>
</dbReference>
<dbReference type="OrthoDB" id="3223806at2759"/>
<accession>A0A9W8J3B8</accession>
<organism evidence="1 2">
    <name type="scientific">Candolleomyces eurysporus</name>
    <dbReference type="NCBI Taxonomy" id="2828524"/>
    <lineage>
        <taxon>Eukaryota</taxon>
        <taxon>Fungi</taxon>
        <taxon>Dikarya</taxon>
        <taxon>Basidiomycota</taxon>
        <taxon>Agaricomycotina</taxon>
        <taxon>Agaricomycetes</taxon>
        <taxon>Agaricomycetidae</taxon>
        <taxon>Agaricales</taxon>
        <taxon>Agaricineae</taxon>
        <taxon>Psathyrellaceae</taxon>
        <taxon>Candolleomyces</taxon>
    </lineage>
</organism>
<gene>
    <name evidence="1" type="ORF">H1R20_g12001</name>
</gene>
<name>A0A9W8J3B8_9AGAR</name>
<comment type="caution">
    <text evidence="1">The sequence shown here is derived from an EMBL/GenBank/DDBJ whole genome shotgun (WGS) entry which is preliminary data.</text>
</comment>
<reference evidence="1" key="1">
    <citation type="submission" date="2022-06" db="EMBL/GenBank/DDBJ databases">
        <title>Genome Sequence of Candolleomyces eurysporus.</title>
        <authorList>
            <person name="Buettner E."/>
        </authorList>
    </citation>
    <scope>NUCLEOTIDE SEQUENCE</scope>
    <source>
        <strain evidence="1">VTCC 930004</strain>
    </source>
</reference>
<evidence type="ECO:0000313" key="2">
    <source>
        <dbReference type="Proteomes" id="UP001140091"/>
    </source>
</evidence>
<feature type="non-terminal residue" evidence="1">
    <location>
        <position position="1"/>
    </location>
</feature>
<dbReference type="EMBL" id="JANBPK010001195">
    <property type="protein sequence ID" value="KAJ2925108.1"/>
    <property type="molecule type" value="Genomic_DNA"/>
</dbReference>
<keyword evidence="2" id="KW-1185">Reference proteome</keyword>